<comment type="caution">
    <text evidence="1">The sequence shown here is derived from an EMBL/GenBank/DDBJ whole genome shotgun (WGS) entry which is preliminary data.</text>
</comment>
<dbReference type="Gene3D" id="1.25.10.10">
    <property type="entry name" value="Leucine-rich Repeat Variant"/>
    <property type="match status" value="1"/>
</dbReference>
<sequence>MAGPGGREVGRLSIRVLPDTSNFAVSLQRYLDRVERRARVQVQAVPDLEGFRERLNAKLARVRARVRVNVDPDLSEFRSRLRERLQGANAGLGVRLEVSEREVARLRRELARIRPPMTIPARVEADRDRLATLARDVSHVGDSSGGAGRKVLSLVGTLGKLSTAASSIPAVAGLSSSIASMAPAAGVAAPAVLALASAGVALKVGMSGLGDALAGDAEAMAELAPAAQDFVTQAKALGPAWDEVKRSVQGSLFQGLGDTLTRTANAVLPVLRTELSGTASALNAMGKDTLATARTLAQDGALGQALSGATRGLQNMKSLPGTVLQGLVQLGAAAAPTWERMTTSMGQGLDRLRAKMDRSFESGAMQRGIEAAVGVAKEFGSTLANIGRTLGNVLGAAADAGGGALQVLSELAATAAKVTATPEAQETFRALFETVSAVGKAVSTILGGALKAVMPLLNTLVTTLAGPVQSAAGTLAPVFVQLAQSLGAGLAPVVKVVAQALAAILPIAAQLISQLAGALGPVLEIVGGLVAKIAGALLTALKPILAQLPSILGPILSVIGELAPILGDLVGQLISALAPALATIGKALGELLVACGPLITALGTLLAGALKALVPVITPVITLVGKVAGVLAELASKYITTIVVPAINAIVALLRGDFSGALDAAKSALSGLASFFGSIFTKIGSVVLSGVSAVVGYFADLASRAWAQVKTMGSNIVSAARSGLSSMGDRISSGISSAVATLRSLPGRARDALGNLGSTLWNAGASLIRGFIDGISSMITSLKNKLGSITSMLPDWKGPAALDARILTPNGRLLLTGFMKGIQDQVPELKRQLGGITADIPAMVGTRPVLPRAEQVRPGPTSGRASTAITIENFHAGDMQPAQVARELDWLMKARG</sequence>
<organism evidence="1 2">
    <name type="scientific">Streptomyces noursei</name>
    <name type="common">Streptomyces albulus</name>
    <dbReference type="NCBI Taxonomy" id="1971"/>
    <lineage>
        <taxon>Bacteria</taxon>
        <taxon>Bacillati</taxon>
        <taxon>Actinomycetota</taxon>
        <taxon>Actinomycetes</taxon>
        <taxon>Kitasatosporales</taxon>
        <taxon>Streptomycetaceae</taxon>
        <taxon>Streptomyces</taxon>
    </lineage>
</organism>
<gene>
    <name evidence="1" type="ORF">SALB_05858</name>
</gene>
<name>A0A401R636_STRNR</name>
<dbReference type="RefSeq" id="WP_016571208.1">
    <property type="nucleotide sequence ID" value="NZ_BHXC01000007.1"/>
</dbReference>
<dbReference type="InterPro" id="IPR016024">
    <property type="entry name" value="ARM-type_fold"/>
</dbReference>
<dbReference type="InterPro" id="IPR011989">
    <property type="entry name" value="ARM-like"/>
</dbReference>
<reference evidence="1 2" key="1">
    <citation type="journal article" date="2019" name="Microbiol. Resour. Announc.">
        <title>Draft Genome Sequence of the Most Traditional epsilon-Poly-l-Lysine Producer, Streptomyces albulus NBRC14147.</title>
        <authorList>
            <person name="Yamanaka K."/>
            <person name="Hamano Y."/>
        </authorList>
    </citation>
    <scope>NUCLEOTIDE SEQUENCE [LARGE SCALE GENOMIC DNA]</scope>
    <source>
        <strain evidence="1 2">NBRC 14147</strain>
    </source>
</reference>
<dbReference type="EMBL" id="BHXC01000007">
    <property type="protein sequence ID" value="GCB93081.1"/>
    <property type="molecule type" value="Genomic_DNA"/>
</dbReference>
<dbReference type="SUPFAM" id="SSF48371">
    <property type="entry name" value="ARM repeat"/>
    <property type="match status" value="1"/>
</dbReference>
<evidence type="ECO:0000313" key="2">
    <source>
        <dbReference type="Proteomes" id="UP000288351"/>
    </source>
</evidence>
<protein>
    <submittedName>
        <fullName evidence="1">Tail protein</fullName>
    </submittedName>
</protein>
<dbReference type="AlphaFoldDB" id="A0A401R636"/>
<accession>A0A401R636</accession>
<proteinExistence type="predicted"/>
<evidence type="ECO:0000313" key="1">
    <source>
        <dbReference type="EMBL" id="GCB93081.1"/>
    </source>
</evidence>
<dbReference type="Proteomes" id="UP000288351">
    <property type="component" value="Unassembled WGS sequence"/>
</dbReference>